<evidence type="ECO:0000313" key="2">
    <source>
        <dbReference type="EMBL" id="MDC0679404.1"/>
    </source>
</evidence>
<dbReference type="Proteomes" id="UP001217485">
    <property type="component" value="Unassembled WGS sequence"/>
</dbReference>
<proteinExistence type="predicted"/>
<evidence type="ECO:0000313" key="3">
    <source>
        <dbReference type="Proteomes" id="UP001217485"/>
    </source>
</evidence>
<name>A0ABT5BZ21_9BACT</name>
<dbReference type="Pfam" id="PF13304">
    <property type="entry name" value="AAA_21"/>
    <property type="match status" value="1"/>
</dbReference>
<reference evidence="2 3" key="1">
    <citation type="submission" date="2023-01" db="EMBL/GenBank/DDBJ databases">
        <title>Minimal conservation of predation-associated metabolite biosynthetic gene clusters underscores biosynthetic potential of Myxococcota including descriptions for ten novel species: Archangium lansinium sp. nov., Myxococcus landrumus sp. nov., Nannocystis bai.</title>
        <authorList>
            <person name="Ahearne A."/>
            <person name="Stevens C."/>
            <person name="Dowd S."/>
        </authorList>
    </citation>
    <scope>NUCLEOTIDE SEQUENCE [LARGE SCALE GENOMIC DNA]</scope>
    <source>
        <strain evidence="2 3">WIWO2</strain>
    </source>
</reference>
<organism evidence="2 3">
    <name type="scientific">Sorangium atrum</name>
    <dbReference type="NCBI Taxonomy" id="2995308"/>
    <lineage>
        <taxon>Bacteria</taxon>
        <taxon>Pseudomonadati</taxon>
        <taxon>Myxococcota</taxon>
        <taxon>Polyangia</taxon>
        <taxon>Polyangiales</taxon>
        <taxon>Polyangiaceae</taxon>
        <taxon>Sorangium</taxon>
    </lineage>
</organism>
<evidence type="ECO:0000259" key="1">
    <source>
        <dbReference type="Pfam" id="PF13304"/>
    </source>
</evidence>
<gene>
    <name evidence="2" type="ORF">POL72_16790</name>
</gene>
<keyword evidence="3" id="KW-1185">Reference proteome</keyword>
<dbReference type="SUPFAM" id="SSF52540">
    <property type="entry name" value="P-loop containing nucleoside triphosphate hydrolases"/>
    <property type="match status" value="1"/>
</dbReference>
<sequence>MALDAFNLLVGVSGAGKTRIVRAIEQVRAVALGEKEEDELIDAIRGASFAIGFEHEGLTYRWEAELEPRVGRGAEEHGALHAEEPPLIRTERVLEGDRAIVERSPERFLLNGHALPKLDRAQSAIGVLKEDSLMAPLYKAFSRCIPRSALETLPSHGITTETHFEKRRGNYQSAADLGADFTLPLHHKAELLQEVFPEAFAEIEEAFREAFPTVERLKVQRYYPLGPEASKESRGTYNLALAAAESGVASWIFFYDMSSGMQRYLSFLIHLSFAPPGTVVLIDELESSLGVNCLPAVTRFLLSRAPYLQLVLTSHHPYIIEQIPPRHWKIVTRKGSRVRVLDAEKIPAMAQDRSHLDRFTRLINLPEYEHGVQG</sequence>
<dbReference type="EMBL" id="JAQNDK010000002">
    <property type="protein sequence ID" value="MDC0679404.1"/>
    <property type="molecule type" value="Genomic_DNA"/>
</dbReference>
<dbReference type="InterPro" id="IPR003959">
    <property type="entry name" value="ATPase_AAA_core"/>
</dbReference>
<dbReference type="InterPro" id="IPR027417">
    <property type="entry name" value="P-loop_NTPase"/>
</dbReference>
<feature type="domain" description="ATPase AAA-type core" evidence="1">
    <location>
        <begin position="184"/>
        <end position="321"/>
    </location>
</feature>
<comment type="caution">
    <text evidence="2">The sequence shown here is derived from an EMBL/GenBank/DDBJ whole genome shotgun (WGS) entry which is preliminary data.</text>
</comment>
<protein>
    <submittedName>
        <fullName evidence="2">AAA family ATPase</fullName>
    </submittedName>
</protein>
<accession>A0ABT5BZ21</accession>
<dbReference type="RefSeq" id="WP_272096381.1">
    <property type="nucleotide sequence ID" value="NZ_JAQNDK010000002.1"/>
</dbReference>
<dbReference type="Gene3D" id="3.40.50.300">
    <property type="entry name" value="P-loop containing nucleotide triphosphate hydrolases"/>
    <property type="match status" value="1"/>
</dbReference>